<dbReference type="PANTHER" id="PTHR45683">
    <property type="entry name" value="MITOCHONDRIAL NICOTINAMIDE ADENINE DINUCLEOTIDE TRANSPORTER 1-RELATED-RELATED"/>
    <property type="match status" value="1"/>
</dbReference>
<dbReference type="InterPro" id="IPR044712">
    <property type="entry name" value="SLC25A32-like"/>
</dbReference>
<feature type="transmembrane region" description="Helical" evidence="10">
    <location>
        <begin position="106"/>
        <end position="130"/>
    </location>
</feature>
<keyword evidence="4 8" id="KW-0812">Transmembrane</keyword>
<dbReference type="PROSITE" id="PS50920">
    <property type="entry name" value="SOLCAR"/>
    <property type="match status" value="3"/>
</dbReference>
<dbReference type="GO" id="GO:0016020">
    <property type="term" value="C:membrane"/>
    <property type="evidence" value="ECO:0007669"/>
    <property type="project" value="UniProtKB-SubCell"/>
</dbReference>
<dbReference type="InterPro" id="IPR002067">
    <property type="entry name" value="MCP"/>
</dbReference>
<evidence type="ECO:0000256" key="5">
    <source>
        <dbReference type="ARBA" id="ARBA00022737"/>
    </source>
</evidence>
<proteinExistence type="inferred from homology"/>
<evidence type="ECO:0000256" key="10">
    <source>
        <dbReference type="SAM" id="Phobius"/>
    </source>
</evidence>
<dbReference type="AlphaFoldDB" id="A0A1V9Y5X9"/>
<feature type="repeat" description="Solcar" evidence="8">
    <location>
        <begin position="209"/>
        <end position="296"/>
    </location>
</feature>
<reference evidence="11 12" key="1">
    <citation type="journal article" date="2014" name="Genome Biol. Evol.">
        <title>The secreted proteins of Achlya hypogyna and Thraustotheca clavata identify the ancestral oomycete secretome and reveal gene acquisitions by horizontal gene transfer.</title>
        <authorList>
            <person name="Misner I."/>
            <person name="Blouin N."/>
            <person name="Leonard G."/>
            <person name="Richards T.A."/>
            <person name="Lane C.E."/>
        </authorList>
    </citation>
    <scope>NUCLEOTIDE SEQUENCE [LARGE SCALE GENOMIC DNA]</scope>
    <source>
        <strain evidence="11 12">ATCC 48635</strain>
    </source>
</reference>
<feature type="repeat" description="Solcar" evidence="8">
    <location>
        <begin position="104"/>
        <end position="197"/>
    </location>
</feature>
<protein>
    <submittedName>
        <fullName evidence="11">Mitochondrial carrier protein</fullName>
    </submittedName>
</protein>
<evidence type="ECO:0000256" key="1">
    <source>
        <dbReference type="ARBA" id="ARBA00004141"/>
    </source>
</evidence>
<dbReference type="STRING" id="1202772.A0A1V9Y5X9"/>
<dbReference type="Proteomes" id="UP000243579">
    <property type="component" value="Unassembled WGS sequence"/>
</dbReference>
<keyword evidence="7 8" id="KW-0472">Membrane</keyword>
<feature type="transmembrane region" description="Helical" evidence="10">
    <location>
        <begin position="68"/>
        <end position="86"/>
    </location>
</feature>
<evidence type="ECO:0000256" key="9">
    <source>
        <dbReference type="RuleBase" id="RU000488"/>
    </source>
</evidence>
<dbReference type="Pfam" id="PF00153">
    <property type="entry name" value="Mito_carr"/>
    <property type="match status" value="3"/>
</dbReference>
<dbReference type="InterPro" id="IPR018108">
    <property type="entry name" value="MCP_transmembrane"/>
</dbReference>
<accession>A0A1V9Y5X9</accession>
<comment type="similarity">
    <text evidence="2 9">Belongs to the mitochondrial carrier (TC 2.A.29) family.</text>
</comment>
<evidence type="ECO:0000256" key="6">
    <source>
        <dbReference type="ARBA" id="ARBA00022989"/>
    </source>
</evidence>
<sequence length="316" mass="34762">MASSLEQNRSNMIAGAIAGSVTASLCCPLDVAKTRIQAQGGVLEFSKYNGIFRSVHTIYVEEGVRGMYRGYSAAMLSFPVYFSLYFPTYEWVKRQFNDTRLRDSPIFVQGASATIAGTAIDTVTYPLWFLRTRMQTQHMHQLVASHGRESYTTLRSTVLSIYRSEGLGAFYKGLSASAVGILSYGIQFPVYESMKARIAAAEGVDGDKPSASGIVLSAIVSKTIASCAAYPGDVVRVRMQDTVGRHSEYKHFLDAMAKIARKEGIGALYAGFQVNTLRILPQCAITFFCYEYIKNGIDAYDAAQLEYRYAAETSLA</sequence>
<keyword evidence="6 10" id="KW-1133">Transmembrane helix</keyword>
<evidence type="ECO:0000256" key="3">
    <source>
        <dbReference type="ARBA" id="ARBA00022448"/>
    </source>
</evidence>
<dbReference type="InterPro" id="IPR023395">
    <property type="entry name" value="MCP_dom_sf"/>
</dbReference>
<dbReference type="SUPFAM" id="SSF103506">
    <property type="entry name" value="Mitochondrial carrier"/>
    <property type="match status" value="1"/>
</dbReference>
<evidence type="ECO:0000313" key="12">
    <source>
        <dbReference type="Proteomes" id="UP000243579"/>
    </source>
</evidence>
<evidence type="ECO:0000313" key="11">
    <source>
        <dbReference type="EMBL" id="OQR81121.1"/>
    </source>
</evidence>
<dbReference type="EMBL" id="JNBR01002832">
    <property type="protein sequence ID" value="OQR81121.1"/>
    <property type="molecule type" value="Genomic_DNA"/>
</dbReference>
<feature type="repeat" description="Solcar" evidence="8">
    <location>
        <begin position="6"/>
        <end position="95"/>
    </location>
</feature>
<evidence type="ECO:0000256" key="2">
    <source>
        <dbReference type="ARBA" id="ARBA00006375"/>
    </source>
</evidence>
<name>A0A1V9Y5X9_ACHHY</name>
<dbReference type="GO" id="GO:0015215">
    <property type="term" value="F:nucleotide transmembrane transporter activity"/>
    <property type="evidence" value="ECO:0007669"/>
    <property type="project" value="UniProtKB-ARBA"/>
</dbReference>
<keyword evidence="12" id="KW-1185">Reference proteome</keyword>
<dbReference type="OrthoDB" id="10266426at2759"/>
<dbReference type="Gene3D" id="1.50.40.10">
    <property type="entry name" value="Mitochondrial carrier domain"/>
    <property type="match status" value="2"/>
</dbReference>
<evidence type="ECO:0000256" key="8">
    <source>
        <dbReference type="PROSITE-ProRule" id="PRU00282"/>
    </source>
</evidence>
<comment type="caution">
    <text evidence="11">The sequence shown here is derived from an EMBL/GenBank/DDBJ whole genome shotgun (WGS) entry which is preliminary data.</text>
</comment>
<comment type="subcellular location">
    <subcellularLocation>
        <location evidence="1">Membrane</location>
        <topology evidence="1">Multi-pass membrane protein</topology>
    </subcellularLocation>
</comment>
<evidence type="ECO:0000256" key="7">
    <source>
        <dbReference type="ARBA" id="ARBA00023136"/>
    </source>
</evidence>
<keyword evidence="5" id="KW-0677">Repeat</keyword>
<evidence type="ECO:0000256" key="4">
    <source>
        <dbReference type="ARBA" id="ARBA00022692"/>
    </source>
</evidence>
<gene>
    <name evidence="11" type="ORF">ACHHYP_20829</name>
</gene>
<dbReference type="PRINTS" id="PR00926">
    <property type="entry name" value="MITOCARRIER"/>
</dbReference>
<organism evidence="11 12">
    <name type="scientific">Achlya hypogyna</name>
    <name type="common">Oomycete</name>
    <name type="synonym">Protoachlya hypogyna</name>
    <dbReference type="NCBI Taxonomy" id="1202772"/>
    <lineage>
        <taxon>Eukaryota</taxon>
        <taxon>Sar</taxon>
        <taxon>Stramenopiles</taxon>
        <taxon>Oomycota</taxon>
        <taxon>Saprolegniomycetes</taxon>
        <taxon>Saprolegniales</taxon>
        <taxon>Achlyaceae</taxon>
        <taxon>Achlya</taxon>
    </lineage>
</organism>
<keyword evidence="3 9" id="KW-0813">Transport</keyword>